<feature type="domain" description="Exodeoxyribonuclease X-like C-terminal" evidence="1">
    <location>
        <begin position="47"/>
        <end position="75"/>
    </location>
</feature>
<dbReference type="AlphaFoldDB" id="G4ZVI1"/>
<dbReference type="Proteomes" id="UP000002640">
    <property type="component" value="Unassembled WGS sequence"/>
</dbReference>
<dbReference type="InParanoid" id="G4ZVI1"/>
<sequence length="92" mass="11193">GKFKRKTIEEVFVSDPGYCRWHKNQPNLLNDTMLKFLESKLTDDYVMNFGKYKNRKLKTVHALDPNYTNWLRKNEFVFEKCPRLVKELRELH</sequence>
<organism evidence="2 3">
    <name type="scientific">Phytophthora sojae (strain P6497)</name>
    <name type="common">Soybean stem and root rot agent</name>
    <name type="synonym">Phytophthora megasperma f. sp. glycines</name>
    <dbReference type="NCBI Taxonomy" id="1094619"/>
    <lineage>
        <taxon>Eukaryota</taxon>
        <taxon>Sar</taxon>
        <taxon>Stramenopiles</taxon>
        <taxon>Oomycota</taxon>
        <taxon>Peronosporomycetes</taxon>
        <taxon>Peronosporales</taxon>
        <taxon>Peronosporaceae</taxon>
        <taxon>Phytophthora</taxon>
    </lineage>
</organism>
<name>G4ZVI1_PHYSP</name>
<gene>
    <name evidence="2" type="ORF">PHYSODRAFT_518181</name>
</gene>
<dbReference type="KEGG" id="psoj:PHYSODRAFT_518181"/>
<dbReference type="RefSeq" id="XP_009532553.1">
    <property type="nucleotide sequence ID" value="XM_009534258.1"/>
</dbReference>
<dbReference type="InterPro" id="IPR046768">
    <property type="entry name" value="ExoX-like_C"/>
</dbReference>
<evidence type="ECO:0000259" key="1">
    <source>
        <dbReference type="Pfam" id="PF20600"/>
    </source>
</evidence>
<protein>
    <recommendedName>
        <fullName evidence="1">Exodeoxyribonuclease X-like C-terminal domain-containing protein</fullName>
    </recommendedName>
</protein>
<dbReference type="EMBL" id="JH159157">
    <property type="protein sequence ID" value="EGZ12220.1"/>
    <property type="molecule type" value="Genomic_DNA"/>
</dbReference>
<keyword evidence="3" id="KW-1185">Reference proteome</keyword>
<evidence type="ECO:0000313" key="2">
    <source>
        <dbReference type="EMBL" id="EGZ12220.1"/>
    </source>
</evidence>
<evidence type="ECO:0000313" key="3">
    <source>
        <dbReference type="Proteomes" id="UP000002640"/>
    </source>
</evidence>
<feature type="non-terminal residue" evidence="2">
    <location>
        <position position="1"/>
    </location>
</feature>
<dbReference type="GeneID" id="20660022"/>
<reference evidence="2 3" key="1">
    <citation type="journal article" date="2006" name="Science">
        <title>Phytophthora genome sequences uncover evolutionary origins and mechanisms of pathogenesis.</title>
        <authorList>
            <person name="Tyler B.M."/>
            <person name="Tripathy S."/>
            <person name="Zhang X."/>
            <person name="Dehal P."/>
            <person name="Jiang R.H."/>
            <person name="Aerts A."/>
            <person name="Arredondo F.D."/>
            <person name="Baxter L."/>
            <person name="Bensasson D."/>
            <person name="Beynon J.L."/>
            <person name="Chapman J."/>
            <person name="Damasceno C.M."/>
            <person name="Dorrance A.E."/>
            <person name="Dou D."/>
            <person name="Dickerman A.W."/>
            <person name="Dubchak I.L."/>
            <person name="Garbelotto M."/>
            <person name="Gijzen M."/>
            <person name="Gordon S.G."/>
            <person name="Govers F."/>
            <person name="Grunwald N.J."/>
            <person name="Huang W."/>
            <person name="Ivors K.L."/>
            <person name="Jones R.W."/>
            <person name="Kamoun S."/>
            <person name="Krampis K."/>
            <person name="Lamour K.H."/>
            <person name="Lee M.K."/>
            <person name="McDonald W.H."/>
            <person name="Medina M."/>
            <person name="Meijer H.J."/>
            <person name="Nordberg E.K."/>
            <person name="Maclean D.J."/>
            <person name="Ospina-Giraldo M.D."/>
            <person name="Morris P.F."/>
            <person name="Phuntumart V."/>
            <person name="Putnam N.H."/>
            <person name="Rash S."/>
            <person name="Rose J.K."/>
            <person name="Sakihama Y."/>
            <person name="Salamov A.A."/>
            <person name="Savidor A."/>
            <person name="Scheuring C.F."/>
            <person name="Smith B.M."/>
            <person name="Sobral B.W."/>
            <person name="Terry A."/>
            <person name="Torto-Alalibo T.A."/>
            <person name="Win J."/>
            <person name="Xu Z."/>
            <person name="Zhang H."/>
            <person name="Grigoriev I.V."/>
            <person name="Rokhsar D.S."/>
            <person name="Boore J.L."/>
        </authorList>
    </citation>
    <scope>NUCLEOTIDE SEQUENCE [LARGE SCALE GENOMIC DNA]</scope>
    <source>
        <strain evidence="2 3">P6497</strain>
    </source>
</reference>
<proteinExistence type="predicted"/>
<dbReference type="Pfam" id="PF20600">
    <property type="entry name" value="ExoX-like_C"/>
    <property type="match status" value="1"/>
</dbReference>
<accession>G4ZVI1</accession>